<evidence type="ECO:0000256" key="6">
    <source>
        <dbReference type="RuleBase" id="RU003540"/>
    </source>
</evidence>
<keyword evidence="2 6" id="KW-0677">Repeat</keyword>
<dbReference type="GO" id="GO:0005544">
    <property type="term" value="F:calcium-dependent phospholipid binding"/>
    <property type="evidence" value="ECO:0007669"/>
    <property type="project" value="UniProtKB-KW"/>
</dbReference>
<comment type="similarity">
    <text evidence="1 6">Belongs to the annexin family.</text>
</comment>
<dbReference type="InterPro" id="IPR037104">
    <property type="entry name" value="Annexin_sf"/>
</dbReference>
<dbReference type="EMBL" id="JAAAIP010001572">
    <property type="protein sequence ID" value="KAG0305544.1"/>
    <property type="molecule type" value="Genomic_DNA"/>
</dbReference>
<accession>A0A9P6UJM4</accession>
<dbReference type="Pfam" id="PF00191">
    <property type="entry name" value="Annexin"/>
    <property type="match status" value="3"/>
</dbReference>
<dbReference type="GO" id="GO:0005509">
    <property type="term" value="F:calcium ion binding"/>
    <property type="evidence" value="ECO:0007669"/>
    <property type="project" value="InterPro"/>
</dbReference>
<proteinExistence type="inferred from homology"/>
<keyword evidence="4 6" id="KW-0041">Annexin</keyword>
<evidence type="ECO:0000256" key="4">
    <source>
        <dbReference type="ARBA" id="ARBA00023216"/>
    </source>
</evidence>
<keyword evidence="8" id="KW-1185">Reference proteome</keyword>
<dbReference type="Proteomes" id="UP000738325">
    <property type="component" value="Unassembled WGS sequence"/>
</dbReference>
<dbReference type="GO" id="GO:0001786">
    <property type="term" value="F:phosphatidylserine binding"/>
    <property type="evidence" value="ECO:0007669"/>
    <property type="project" value="TreeGrafter"/>
</dbReference>
<organism evidence="7 8">
    <name type="scientific">Dissophora globulifera</name>
    <dbReference type="NCBI Taxonomy" id="979702"/>
    <lineage>
        <taxon>Eukaryota</taxon>
        <taxon>Fungi</taxon>
        <taxon>Fungi incertae sedis</taxon>
        <taxon>Mucoromycota</taxon>
        <taxon>Mortierellomycotina</taxon>
        <taxon>Mortierellomycetes</taxon>
        <taxon>Mortierellales</taxon>
        <taxon>Mortierellaceae</taxon>
        <taxon>Dissophora</taxon>
    </lineage>
</organism>
<keyword evidence="3 6" id="KW-0106">Calcium</keyword>
<name>A0A9P6UJM4_9FUNG</name>
<dbReference type="PANTHER" id="PTHR10502">
    <property type="entry name" value="ANNEXIN"/>
    <property type="match status" value="1"/>
</dbReference>
<comment type="caution">
    <text evidence="7">The sequence shown here is derived from an EMBL/GenBank/DDBJ whole genome shotgun (WGS) entry which is preliminary data.</text>
</comment>
<dbReference type="FunFam" id="1.10.220.10:FF:000005">
    <property type="entry name" value="Annexin"/>
    <property type="match status" value="1"/>
</dbReference>
<evidence type="ECO:0000313" key="7">
    <source>
        <dbReference type="EMBL" id="KAG0305544.1"/>
    </source>
</evidence>
<dbReference type="GO" id="GO:0005886">
    <property type="term" value="C:plasma membrane"/>
    <property type="evidence" value="ECO:0007669"/>
    <property type="project" value="TreeGrafter"/>
</dbReference>
<dbReference type="GO" id="GO:0005737">
    <property type="term" value="C:cytoplasm"/>
    <property type="evidence" value="ECO:0007669"/>
    <property type="project" value="TreeGrafter"/>
</dbReference>
<sequence length="271" mass="31124">MVSTTYKQYYGRDVVEVLDKETSGNFGRALHYLILPPLVLDAELIYEASIGAGTNERCMIQVLVGRSNADMAQLKTMYYAKYHKTLESVARSEVSGYLEKLFVICIQGMRDEYGQQPFNVDADVHTLYKAGEGRMGTDESQFIHILTNRPDAHLKQVFQRYHHTYKKKFTKVIKKEFSGWIKTALCYLVTWIDNPAHCVAKNLHKAMEGAGTDDQQLTRLLVRNRTQPFMNAIKAAYQAKYKRSLRDRIKSETSGDYRRTLFSIIGEPERG</sequence>
<dbReference type="OrthoDB" id="37886at2759"/>
<gene>
    <name evidence="7" type="primary">ANXA11</name>
    <name evidence="7" type="ORF">BGZ99_002046</name>
</gene>
<dbReference type="SUPFAM" id="SSF47874">
    <property type="entry name" value="Annexin"/>
    <property type="match status" value="1"/>
</dbReference>
<evidence type="ECO:0000256" key="3">
    <source>
        <dbReference type="ARBA" id="ARBA00022837"/>
    </source>
</evidence>
<dbReference type="PROSITE" id="PS51897">
    <property type="entry name" value="ANNEXIN_2"/>
    <property type="match status" value="3"/>
</dbReference>
<evidence type="ECO:0000256" key="2">
    <source>
        <dbReference type="ARBA" id="ARBA00022737"/>
    </source>
</evidence>
<protein>
    <recommendedName>
        <fullName evidence="6">Annexin</fullName>
    </recommendedName>
</protein>
<keyword evidence="5 6" id="KW-0111">Calcium/phospholipid-binding</keyword>
<dbReference type="PRINTS" id="PR00196">
    <property type="entry name" value="ANNEXIN"/>
</dbReference>
<dbReference type="InterPro" id="IPR001464">
    <property type="entry name" value="Annexin"/>
</dbReference>
<evidence type="ECO:0000313" key="8">
    <source>
        <dbReference type="Proteomes" id="UP000738325"/>
    </source>
</evidence>
<evidence type="ECO:0000256" key="5">
    <source>
        <dbReference type="ARBA" id="ARBA00023302"/>
    </source>
</evidence>
<dbReference type="PANTHER" id="PTHR10502:SF102">
    <property type="entry name" value="ANNEXIN B11"/>
    <property type="match status" value="1"/>
</dbReference>
<dbReference type="AlphaFoldDB" id="A0A9P6UJM4"/>
<dbReference type="FunFam" id="1.10.220.10:FF:000002">
    <property type="entry name" value="Annexin"/>
    <property type="match status" value="1"/>
</dbReference>
<comment type="domain">
    <text evidence="6">A pair of annexin repeats may form one binding site for calcium and phospholipid.</text>
</comment>
<dbReference type="InterPro" id="IPR018252">
    <property type="entry name" value="Annexin_repeat_CS"/>
</dbReference>
<evidence type="ECO:0000256" key="1">
    <source>
        <dbReference type="ARBA" id="ARBA00007831"/>
    </source>
</evidence>
<reference evidence="7" key="1">
    <citation type="journal article" date="2020" name="Fungal Divers.">
        <title>Resolving the Mortierellaceae phylogeny through synthesis of multi-gene phylogenetics and phylogenomics.</title>
        <authorList>
            <person name="Vandepol N."/>
            <person name="Liber J."/>
            <person name="Desiro A."/>
            <person name="Na H."/>
            <person name="Kennedy M."/>
            <person name="Barry K."/>
            <person name="Grigoriev I.V."/>
            <person name="Miller A.N."/>
            <person name="O'Donnell K."/>
            <person name="Stajich J.E."/>
            <person name="Bonito G."/>
        </authorList>
    </citation>
    <scope>NUCLEOTIDE SEQUENCE</scope>
    <source>
        <strain evidence="7">REB-010B</strain>
    </source>
</reference>
<dbReference type="PROSITE" id="PS00223">
    <property type="entry name" value="ANNEXIN_1"/>
    <property type="match status" value="1"/>
</dbReference>
<dbReference type="InterPro" id="IPR018502">
    <property type="entry name" value="Annexin_repeat"/>
</dbReference>
<dbReference type="SMART" id="SM00335">
    <property type="entry name" value="ANX"/>
    <property type="match status" value="3"/>
</dbReference>
<dbReference type="Gene3D" id="1.10.220.10">
    <property type="entry name" value="Annexin"/>
    <property type="match status" value="4"/>
</dbReference>